<dbReference type="HOGENOM" id="CLU_023497_0_0_1"/>
<dbReference type="Pfam" id="PF00075">
    <property type="entry name" value="RNase_H"/>
    <property type="match status" value="1"/>
</dbReference>
<reference evidence="2 4" key="2">
    <citation type="journal article" date="2013" name="Nature">
        <title>Insights into bilaterian evolution from three spiralian genomes.</title>
        <authorList>
            <person name="Simakov O."/>
            <person name="Marletaz F."/>
            <person name="Cho S.J."/>
            <person name="Edsinger-Gonzales E."/>
            <person name="Havlak P."/>
            <person name="Hellsten U."/>
            <person name="Kuo D.H."/>
            <person name="Larsson T."/>
            <person name="Lv J."/>
            <person name="Arendt D."/>
            <person name="Savage R."/>
            <person name="Osoegawa K."/>
            <person name="de Jong P."/>
            <person name="Grimwood J."/>
            <person name="Chapman J.A."/>
            <person name="Shapiro H."/>
            <person name="Aerts A."/>
            <person name="Otillar R.P."/>
            <person name="Terry A.Y."/>
            <person name="Boore J.L."/>
            <person name="Grigoriev I.V."/>
            <person name="Lindberg D.R."/>
            <person name="Seaver E.C."/>
            <person name="Weisblat D.A."/>
            <person name="Putnam N.H."/>
            <person name="Rokhsar D.S."/>
        </authorList>
    </citation>
    <scope>NUCLEOTIDE SEQUENCE</scope>
    <source>
        <strain evidence="2 4">I ESC-2004</strain>
    </source>
</reference>
<evidence type="ECO:0000313" key="3">
    <source>
        <dbReference type="EnsemblMetazoa" id="CapteP186063"/>
    </source>
</evidence>
<accession>R7UN06</accession>
<gene>
    <name evidence="2" type="ORF">CAPTEDRAFT_186063</name>
</gene>
<name>R7UN06_CAPTE</name>
<dbReference type="EnsemblMetazoa" id="CapteT186063">
    <property type="protein sequence ID" value="CapteP186063"/>
    <property type="gene ID" value="CapteG186063"/>
</dbReference>
<evidence type="ECO:0000313" key="4">
    <source>
        <dbReference type="Proteomes" id="UP000014760"/>
    </source>
</evidence>
<dbReference type="EMBL" id="AMQN01008089">
    <property type="status" value="NOT_ANNOTATED_CDS"/>
    <property type="molecule type" value="Genomic_DNA"/>
</dbReference>
<dbReference type="OMA" id="CNCIASE"/>
<dbReference type="PROSITE" id="PS50879">
    <property type="entry name" value="RNASE_H_1"/>
    <property type="match status" value="1"/>
</dbReference>
<dbReference type="SUPFAM" id="SSF53098">
    <property type="entry name" value="Ribonuclease H-like"/>
    <property type="match status" value="1"/>
</dbReference>
<sequence>MNWGADREVLFRLFRSLLRSRLDYGAIVYGSARISYLERLKPIQNQAFRLCLGAFRISPVTSLHTEANEMPMAIRQKLLSVQFALRVCSDTTNPAHQCIFNYNNDRFYLSKPNAIRPLALRIKEDLQTICPDIKAITPNQLFNIPYWLLRPPELDISLIHFGKKTANPNYTLKNEFYNLMDKYPDHKVIFTDGSKSDSAVACFATADNLSIQIRLPDSASIFSAELLAIYQVLTLLECSANDQQQFLIATDSLSSLQAIGNFNIKHPYVFKILEKCTLLHKKGIYLVMAWCPSHVGVMGNERADLLAKEALSFTTCTIRIPSSDFKPITHEFFKEKWQEQWSSEQENKLYCIQPTLGKWAKSSREIRRKPLTNFDRH</sequence>
<evidence type="ECO:0000313" key="2">
    <source>
        <dbReference type="EMBL" id="ELU04776.1"/>
    </source>
</evidence>
<protein>
    <recommendedName>
        <fullName evidence="1">RNase H type-1 domain-containing protein</fullName>
    </recommendedName>
</protein>
<reference evidence="4" key="1">
    <citation type="submission" date="2012-12" db="EMBL/GenBank/DDBJ databases">
        <authorList>
            <person name="Hellsten U."/>
            <person name="Grimwood J."/>
            <person name="Chapman J.A."/>
            <person name="Shapiro H."/>
            <person name="Aerts A."/>
            <person name="Otillar R.P."/>
            <person name="Terry A.Y."/>
            <person name="Boore J.L."/>
            <person name="Simakov O."/>
            <person name="Marletaz F."/>
            <person name="Cho S.-J."/>
            <person name="Edsinger-Gonzales E."/>
            <person name="Havlak P."/>
            <person name="Kuo D.-H."/>
            <person name="Larsson T."/>
            <person name="Lv J."/>
            <person name="Arendt D."/>
            <person name="Savage R."/>
            <person name="Osoegawa K."/>
            <person name="de Jong P."/>
            <person name="Lindberg D.R."/>
            <person name="Seaver E.C."/>
            <person name="Weisblat D.A."/>
            <person name="Putnam N.H."/>
            <person name="Grigoriev I.V."/>
            <person name="Rokhsar D.S."/>
        </authorList>
    </citation>
    <scope>NUCLEOTIDE SEQUENCE</scope>
    <source>
        <strain evidence="4">I ESC-2004</strain>
    </source>
</reference>
<proteinExistence type="predicted"/>
<dbReference type="AlphaFoldDB" id="R7UN06"/>
<dbReference type="InterPro" id="IPR012337">
    <property type="entry name" value="RNaseH-like_sf"/>
</dbReference>
<dbReference type="CDD" id="cd09276">
    <property type="entry name" value="Rnase_HI_RT_non_LTR"/>
    <property type="match status" value="1"/>
</dbReference>
<dbReference type="GO" id="GO:0004523">
    <property type="term" value="F:RNA-DNA hybrid ribonuclease activity"/>
    <property type="evidence" value="ECO:0007669"/>
    <property type="project" value="InterPro"/>
</dbReference>
<dbReference type="EMBL" id="KB302153">
    <property type="protein sequence ID" value="ELU04776.1"/>
    <property type="molecule type" value="Genomic_DNA"/>
</dbReference>
<keyword evidence="4" id="KW-1185">Reference proteome</keyword>
<feature type="domain" description="RNase H type-1" evidence="1">
    <location>
        <begin position="183"/>
        <end position="312"/>
    </location>
</feature>
<dbReference type="Proteomes" id="UP000014760">
    <property type="component" value="Unassembled WGS sequence"/>
</dbReference>
<dbReference type="InterPro" id="IPR036397">
    <property type="entry name" value="RNaseH_sf"/>
</dbReference>
<dbReference type="InterPro" id="IPR002156">
    <property type="entry name" value="RNaseH_domain"/>
</dbReference>
<reference evidence="3" key="3">
    <citation type="submission" date="2015-06" db="UniProtKB">
        <authorList>
            <consortium name="EnsemblMetazoa"/>
        </authorList>
    </citation>
    <scope>IDENTIFICATION</scope>
</reference>
<dbReference type="Gene3D" id="3.30.420.10">
    <property type="entry name" value="Ribonuclease H-like superfamily/Ribonuclease H"/>
    <property type="match status" value="1"/>
</dbReference>
<organism evidence="2">
    <name type="scientific">Capitella teleta</name>
    <name type="common">Polychaete worm</name>
    <dbReference type="NCBI Taxonomy" id="283909"/>
    <lineage>
        <taxon>Eukaryota</taxon>
        <taxon>Metazoa</taxon>
        <taxon>Spiralia</taxon>
        <taxon>Lophotrochozoa</taxon>
        <taxon>Annelida</taxon>
        <taxon>Polychaeta</taxon>
        <taxon>Sedentaria</taxon>
        <taxon>Scolecida</taxon>
        <taxon>Capitellidae</taxon>
        <taxon>Capitella</taxon>
    </lineage>
</organism>
<dbReference type="EMBL" id="AMQN01008088">
    <property type="status" value="NOT_ANNOTATED_CDS"/>
    <property type="molecule type" value="Genomic_DNA"/>
</dbReference>
<evidence type="ECO:0000259" key="1">
    <source>
        <dbReference type="PROSITE" id="PS50879"/>
    </source>
</evidence>
<dbReference type="GO" id="GO:0003676">
    <property type="term" value="F:nucleic acid binding"/>
    <property type="evidence" value="ECO:0007669"/>
    <property type="project" value="InterPro"/>
</dbReference>
<dbReference type="OrthoDB" id="6774133at2759"/>